<gene>
    <name evidence="1" type="ORF">STAS_24882</name>
</gene>
<protein>
    <submittedName>
        <fullName evidence="1">Uncharacterized protein</fullName>
    </submittedName>
</protein>
<reference evidence="2" key="1">
    <citation type="journal article" date="2019" name="Curr. Biol.">
        <title>Genome Sequence of Striga asiatica Provides Insight into the Evolution of Plant Parasitism.</title>
        <authorList>
            <person name="Yoshida S."/>
            <person name="Kim S."/>
            <person name="Wafula E.K."/>
            <person name="Tanskanen J."/>
            <person name="Kim Y.M."/>
            <person name="Honaas L."/>
            <person name="Yang Z."/>
            <person name="Spallek T."/>
            <person name="Conn C.E."/>
            <person name="Ichihashi Y."/>
            <person name="Cheong K."/>
            <person name="Cui S."/>
            <person name="Der J.P."/>
            <person name="Gundlach H."/>
            <person name="Jiao Y."/>
            <person name="Hori C."/>
            <person name="Ishida J.K."/>
            <person name="Kasahara H."/>
            <person name="Kiba T."/>
            <person name="Kim M.S."/>
            <person name="Koo N."/>
            <person name="Laohavisit A."/>
            <person name="Lee Y.H."/>
            <person name="Lumba S."/>
            <person name="McCourt P."/>
            <person name="Mortimer J.C."/>
            <person name="Mutuku J.M."/>
            <person name="Nomura T."/>
            <person name="Sasaki-Sekimoto Y."/>
            <person name="Seto Y."/>
            <person name="Wang Y."/>
            <person name="Wakatake T."/>
            <person name="Sakakibara H."/>
            <person name="Demura T."/>
            <person name="Yamaguchi S."/>
            <person name="Yoneyama K."/>
            <person name="Manabe R.I."/>
            <person name="Nelson D.C."/>
            <person name="Schulman A.H."/>
            <person name="Timko M.P."/>
            <person name="dePamphilis C.W."/>
            <person name="Choi D."/>
            <person name="Shirasu K."/>
        </authorList>
    </citation>
    <scope>NUCLEOTIDE SEQUENCE [LARGE SCALE GENOMIC DNA]</scope>
    <source>
        <strain evidence="2">cv. UVA1</strain>
    </source>
</reference>
<dbReference type="EMBL" id="BKCP01008059">
    <property type="protein sequence ID" value="GER47766.1"/>
    <property type="molecule type" value="Genomic_DNA"/>
</dbReference>
<accession>A0A5A7QS14</accession>
<evidence type="ECO:0000313" key="2">
    <source>
        <dbReference type="Proteomes" id="UP000325081"/>
    </source>
</evidence>
<sequence length="222" mass="25424">MEFSRVSSCGGLRVLNYKVRYWLTRACEALMASGCSLFTRMELEEDPPSMKERSNPAKGLKMEVISASLAVLDTESYKKITQSYSIGLTRGSVPTILSKDNFAPSERSKASALILISTEIERNRAYARKTYRQAFLYDHMDHFSHRLQSNQLSNFRGLMPSKGNSCKSWMDQSLPFFERVDLPPWKSVPTAPIMSDLLRRVEVFRQKKRKNLSNTMCSWLSV</sequence>
<comment type="caution">
    <text evidence="1">The sequence shown here is derived from an EMBL/GenBank/DDBJ whole genome shotgun (WGS) entry which is preliminary data.</text>
</comment>
<name>A0A5A7QS14_STRAF</name>
<keyword evidence="2" id="KW-1185">Reference proteome</keyword>
<evidence type="ECO:0000313" key="1">
    <source>
        <dbReference type="EMBL" id="GER47766.1"/>
    </source>
</evidence>
<dbReference type="AlphaFoldDB" id="A0A5A7QS14"/>
<feature type="non-terminal residue" evidence="1">
    <location>
        <position position="222"/>
    </location>
</feature>
<dbReference type="Proteomes" id="UP000325081">
    <property type="component" value="Unassembled WGS sequence"/>
</dbReference>
<organism evidence="1 2">
    <name type="scientific">Striga asiatica</name>
    <name type="common">Asiatic witchweed</name>
    <name type="synonym">Buchnera asiatica</name>
    <dbReference type="NCBI Taxonomy" id="4170"/>
    <lineage>
        <taxon>Eukaryota</taxon>
        <taxon>Viridiplantae</taxon>
        <taxon>Streptophyta</taxon>
        <taxon>Embryophyta</taxon>
        <taxon>Tracheophyta</taxon>
        <taxon>Spermatophyta</taxon>
        <taxon>Magnoliopsida</taxon>
        <taxon>eudicotyledons</taxon>
        <taxon>Gunneridae</taxon>
        <taxon>Pentapetalae</taxon>
        <taxon>asterids</taxon>
        <taxon>lamiids</taxon>
        <taxon>Lamiales</taxon>
        <taxon>Orobanchaceae</taxon>
        <taxon>Buchnereae</taxon>
        <taxon>Striga</taxon>
    </lineage>
</organism>
<proteinExistence type="predicted"/>